<dbReference type="VEuPathDB" id="VectorBase:ASIC022317"/>
<evidence type="ECO:0000313" key="2">
    <source>
        <dbReference type="EnsemblMetazoa" id="ASIC022317-PA"/>
    </source>
</evidence>
<proteinExistence type="predicted"/>
<dbReference type="AlphaFoldDB" id="A0A084WUH9"/>
<sequence length="63" mass="6774">MSYRGHPITDMAAFAATKQSKCSSKVSETDLEVIEATGRSPAEDAGLGLASTMPDIRNRYLLL</sequence>
<dbReference type="EnsemblMetazoa" id="ASIC022317-RA">
    <property type="protein sequence ID" value="ASIC022317-PA"/>
    <property type="gene ID" value="ASIC022317"/>
</dbReference>
<accession>A0A084WUH9</accession>
<keyword evidence="3" id="KW-1185">Reference proteome</keyword>
<evidence type="ECO:0000313" key="3">
    <source>
        <dbReference type="Proteomes" id="UP000030765"/>
    </source>
</evidence>
<dbReference type="OrthoDB" id="8068947at2759"/>
<organism evidence="1">
    <name type="scientific">Anopheles sinensis</name>
    <name type="common">Mosquito</name>
    <dbReference type="NCBI Taxonomy" id="74873"/>
    <lineage>
        <taxon>Eukaryota</taxon>
        <taxon>Metazoa</taxon>
        <taxon>Ecdysozoa</taxon>
        <taxon>Arthropoda</taxon>
        <taxon>Hexapoda</taxon>
        <taxon>Insecta</taxon>
        <taxon>Pterygota</taxon>
        <taxon>Neoptera</taxon>
        <taxon>Endopterygota</taxon>
        <taxon>Diptera</taxon>
        <taxon>Nematocera</taxon>
        <taxon>Culicoidea</taxon>
        <taxon>Culicidae</taxon>
        <taxon>Anophelinae</taxon>
        <taxon>Anopheles</taxon>
    </lineage>
</organism>
<dbReference type="EMBL" id="KE525423">
    <property type="protein sequence ID" value="KFB53873.1"/>
    <property type="molecule type" value="Genomic_DNA"/>
</dbReference>
<name>A0A084WUH9_ANOSI</name>
<reference evidence="1 3" key="1">
    <citation type="journal article" date="2014" name="BMC Genomics">
        <title>Genome sequence of Anopheles sinensis provides insight into genetics basis of mosquito competence for malaria parasites.</title>
        <authorList>
            <person name="Zhou D."/>
            <person name="Zhang D."/>
            <person name="Ding G."/>
            <person name="Shi L."/>
            <person name="Hou Q."/>
            <person name="Ye Y."/>
            <person name="Xu Y."/>
            <person name="Zhou H."/>
            <person name="Xiong C."/>
            <person name="Li S."/>
            <person name="Yu J."/>
            <person name="Hong S."/>
            <person name="Yu X."/>
            <person name="Zou P."/>
            <person name="Chen C."/>
            <person name="Chang X."/>
            <person name="Wang W."/>
            <person name="Lv Y."/>
            <person name="Sun Y."/>
            <person name="Ma L."/>
            <person name="Shen B."/>
            <person name="Zhu C."/>
        </authorList>
    </citation>
    <scope>NUCLEOTIDE SEQUENCE [LARGE SCALE GENOMIC DNA]</scope>
</reference>
<dbReference type="Proteomes" id="UP000030765">
    <property type="component" value="Unassembled WGS sequence"/>
</dbReference>
<dbReference type="EMBL" id="ATLV01027085">
    <property type="status" value="NOT_ANNOTATED_CDS"/>
    <property type="molecule type" value="Genomic_DNA"/>
</dbReference>
<evidence type="ECO:0000313" key="1">
    <source>
        <dbReference type="EMBL" id="KFB53873.1"/>
    </source>
</evidence>
<protein>
    <submittedName>
        <fullName evidence="1 2">Dyschronic, isoform G</fullName>
    </submittedName>
</protein>
<gene>
    <name evidence="1" type="ORF">ZHAS_00022317</name>
</gene>
<reference evidence="2" key="2">
    <citation type="submission" date="2020-05" db="UniProtKB">
        <authorList>
            <consortium name="EnsemblMetazoa"/>
        </authorList>
    </citation>
    <scope>IDENTIFICATION</scope>
</reference>